<dbReference type="Gene3D" id="3.90.220.20">
    <property type="entry name" value="DNA methylase specificity domains"/>
    <property type="match status" value="2"/>
</dbReference>
<dbReference type="eggNOG" id="COG0732">
    <property type="taxonomic scope" value="Bacteria"/>
</dbReference>
<name>A3ZXK3_9BACT</name>
<dbReference type="PANTHER" id="PTHR30408">
    <property type="entry name" value="TYPE-1 RESTRICTION ENZYME ECOKI SPECIFICITY PROTEIN"/>
    <property type="match status" value="1"/>
</dbReference>
<evidence type="ECO:0000256" key="1">
    <source>
        <dbReference type="ARBA" id="ARBA00010923"/>
    </source>
</evidence>
<keyword evidence="3" id="KW-0238">DNA-binding</keyword>
<dbReference type="EMBL" id="AANZ01000018">
    <property type="protein sequence ID" value="EAQ78798.1"/>
    <property type="molecule type" value="Genomic_DNA"/>
</dbReference>
<comment type="similarity">
    <text evidence="1">Belongs to the type-I restriction system S methylase family.</text>
</comment>
<gene>
    <name evidence="5" type="ORF">DSM3645_29891</name>
</gene>
<accession>A3ZXK3</accession>
<evidence type="ECO:0000313" key="6">
    <source>
        <dbReference type="Proteomes" id="UP000004358"/>
    </source>
</evidence>
<dbReference type="PANTHER" id="PTHR30408:SF13">
    <property type="entry name" value="TYPE I RESTRICTION ENZYME HINDI SPECIFICITY SUBUNIT"/>
    <property type="match status" value="1"/>
</dbReference>
<dbReference type="AlphaFoldDB" id="A3ZXK3"/>
<dbReference type="STRING" id="314230.DSM3645_29891"/>
<sequence>MQNGRIDVATARKITESDFFEWTKKALPQENDVILSRRCNPGETAFVDSKLKCALGQNLVLLRADGELVYPPFLRWLVRSPHWWNQVGTFINVGAVFDSLRCADVPKFRLPIPPLPEQKAIASILGALDDKIELNRRMNETLEAMARALFKSWFVDFDPVRAKMDGRQPPGMSADVAALFPDKLVHVNGELVPEGWKVGRLGDLCRINSNTVRANEVSGMIEYVDIASVSEGRSSGPTAMDFNSAPSRARRKISHGDTIWSCVRPNRRSFLFVHSPPENRIASTGFAVISPNLLTPCYLHYAITTHEFTSYLTNCADGSAYPAVRPDHFSDAELLEPDLQTIEAFDEVVWSFRNQIAVNEGASNILAELRDALLPKLLSGELRVADAEKFIDKQLA</sequence>
<feature type="domain" description="Type I restriction modification DNA specificity" evidence="4">
    <location>
        <begin position="2"/>
        <end position="143"/>
    </location>
</feature>
<dbReference type="Pfam" id="PF01420">
    <property type="entry name" value="Methylase_S"/>
    <property type="match status" value="1"/>
</dbReference>
<evidence type="ECO:0000313" key="5">
    <source>
        <dbReference type="EMBL" id="EAQ78798.1"/>
    </source>
</evidence>
<keyword evidence="2" id="KW-0680">Restriction system</keyword>
<evidence type="ECO:0000259" key="4">
    <source>
        <dbReference type="Pfam" id="PF01420"/>
    </source>
</evidence>
<dbReference type="HOGENOM" id="CLU_021095_2_1_0"/>
<dbReference type="GO" id="GO:0003677">
    <property type="term" value="F:DNA binding"/>
    <property type="evidence" value="ECO:0007669"/>
    <property type="project" value="UniProtKB-KW"/>
</dbReference>
<organism evidence="5 6">
    <name type="scientific">Blastopirellula marina DSM 3645</name>
    <dbReference type="NCBI Taxonomy" id="314230"/>
    <lineage>
        <taxon>Bacteria</taxon>
        <taxon>Pseudomonadati</taxon>
        <taxon>Planctomycetota</taxon>
        <taxon>Planctomycetia</taxon>
        <taxon>Pirellulales</taxon>
        <taxon>Pirellulaceae</taxon>
        <taxon>Blastopirellula</taxon>
    </lineage>
</organism>
<dbReference type="InterPro" id="IPR000055">
    <property type="entry name" value="Restrct_endonuc_typeI_TRD"/>
</dbReference>
<reference evidence="5 6" key="1">
    <citation type="submission" date="2006-02" db="EMBL/GenBank/DDBJ databases">
        <authorList>
            <person name="Amann R."/>
            <person name="Ferriera S."/>
            <person name="Johnson J."/>
            <person name="Kravitz S."/>
            <person name="Halpern A."/>
            <person name="Remington K."/>
            <person name="Beeson K."/>
            <person name="Tran B."/>
            <person name="Rogers Y.-H."/>
            <person name="Friedman R."/>
            <person name="Venter J.C."/>
        </authorList>
    </citation>
    <scope>NUCLEOTIDE SEQUENCE [LARGE SCALE GENOMIC DNA]</scope>
    <source>
        <strain evidence="5 6">DSM 3645</strain>
    </source>
</reference>
<evidence type="ECO:0000256" key="2">
    <source>
        <dbReference type="ARBA" id="ARBA00022747"/>
    </source>
</evidence>
<dbReference type="InterPro" id="IPR044946">
    <property type="entry name" value="Restrct_endonuc_typeI_TRD_sf"/>
</dbReference>
<comment type="caution">
    <text evidence="5">The sequence shown here is derived from an EMBL/GenBank/DDBJ whole genome shotgun (WGS) entry which is preliminary data.</text>
</comment>
<dbReference type="SUPFAM" id="SSF116734">
    <property type="entry name" value="DNA methylase specificity domain"/>
    <property type="match status" value="2"/>
</dbReference>
<proteinExistence type="inferred from homology"/>
<dbReference type="InterPro" id="IPR052021">
    <property type="entry name" value="Type-I_RS_S_subunit"/>
</dbReference>
<protein>
    <submittedName>
        <fullName evidence="5">Putative specificity protein s</fullName>
    </submittedName>
</protein>
<dbReference type="GO" id="GO:0009307">
    <property type="term" value="P:DNA restriction-modification system"/>
    <property type="evidence" value="ECO:0007669"/>
    <property type="project" value="UniProtKB-KW"/>
</dbReference>
<evidence type="ECO:0000256" key="3">
    <source>
        <dbReference type="ARBA" id="ARBA00023125"/>
    </source>
</evidence>
<dbReference type="Proteomes" id="UP000004358">
    <property type="component" value="Unassembled WGS sequence"/>
</dbReference>